<dbReference type="GO" id="GO:0005524">
    <property type="term" value="F:ATP binding"/>
    <property type="evidence" value="ECO:0007669"/>
    <property type="project" value="UniProtKB-UniRule"/>
</dbReference>
<evidence type="ECO:0000256" key="1">
    <source>
        <dbReference type="PROSITE-ProRule" id="PRU00409"/>
    </source>
</evidence>
<dbReference type="GO" id="GO:0046872">
    <property type="term" value="F:metal ion binding"/>
    <property type="evidence" value="ECO:0007669"/>
    <property type="project" value="InterPro"/>
</dbReference>
<proteinExistence type="predicted"/>
<dbReference type="Pfam" id="PF18301">
    <property type="entry name" value="preATP-grasp_3"/>
    <property type="match status" value="1"/>
</dbReference>
<dbReference type="SUPFAM" id="SSF56059">
    <property type="entry name" value="Glutathione synthetase ATP-binding domain-like"/>
    <property type="match status" value="1"/>
</dbReference>
<dbReference type="InterPro" id="IPR011761">
    <property type="entry name" value="ATP-grasp"/>
</dbReference>
<sequence length="381" mass="42059">MRVFVGEFLCGGGMASTHEDQISSSLLREGLAMWRALVTDFAEWAQVVTSIDPRLNLRVDRMPDSVVCIPLRSGENVREQWLTIAKSCDIALVVAPETDDELGGMIQTFREAGVDVLASDLATLRMASDKWLTAKWLMEHAIPTPQTWAMESKLTASEARRPNGIGPIGLDSQRWVRKPRDGCGSDSIVVFDDWKSACSTMTSNDLVQAWIEGRPASVLVLGGEIEVSDQVICPAVWQHCQLREDDSGNAIQTDVCTVCYTGGSGPIENELQMRVVSLAEQVTRALPEPLRGFLGIDVVLGDRMEDDCVIEINPRLTTSYIGVRQMINENLTSIWNPSAVWNPDTSGERRITGRQLRVGTNQIRWTSEGDVQIEPPLDGDC</sequence>
<dbReference type="RefSeq" id="WP_007326211.1">
    <property type="nucleotide sequence ID" value="NZ_AFAR01000126.1"/>
</dbReference>
<protein>
    <submittedName>
        <fullName evidence="3">Protein containing DUF201 domain</fullName>
    </submittedName>
</protein>
<evidence type="ECO:0000313" key="4">
    <source>
        <dbReference type="Proteomes" id="UP000006222"/>
    </source>
</evidence>
<dbReference type="InterPro" id="IPR003806">
    <property type="entry name" value="ATP-grasp_PylC-type"/>
</dbReference>
<gene>
    <name evidence="3" type="ORF">RBWH47_03708</name>
</gene>
<dbReference type="PROSITE" id="PS50975">
    <property type="entry name" value="ATP_GRASP"/>
    <property type="match status" value="1"/>
</dbReference>
<dbReference type="GO" id="GO:0008716">
    <property type="term" value="F:D-alanine-D-alanine ligase activity"/>
    <property type="evidence" value="ECO:0007669"/>
    <property type="project" value="TreeGrafter"/>
</dbReference>
<comment type="caution">
    <text evidence="3">The sequence shown here is derived from an EMBL/GenBank/DDBJ whole genome shotgun (WGS) entry which is preliminary data.</text>
</comment>
<dbReference type="Gene3D" id="3.40.50.11770">
    <property type="match status" value="1"/>
</dbReference>
<dbReference type="PIRSF" id="PIRSF016766">
    <property type="entry name" value="UCP016766_ATPgrasp"/>
    <property type="match status" value="1"/>
</dbReference>
<evidence type="ECO:0000313" key="3">
    <source>
        <dbReference type="EMBL" id="EGF27768.1"/>
    </source>
</evidence>
<dbReference type="AlphaFoldDB" id="F2ARF0"/>
<dbReference type="InterPro" id="IPR040803">
    <property type="entry name" value="MfnD_preATP-grasp"/>
</dbReference>
<dbReference type="PATRIC" id="fig|991778.3.peg.2417"/>
<dbReference type="InterPro" id="IPR024710">
    <property type="entry name" value="MfnD"/>
</dbReference>
<dbReference type="PANTHER" id="PTHR23132">
    <property type="entry name" value="D-ALANINE--D-ALANINE LIGASE"/>
    <property type="match status" value="1"/>
</dbReference>
<feature type="domain" description="ATP-grasp" evidence="2">
    <location>
        <begin position="134"/>
        <end position="340"/>
    </location>
</feature>
<reference evidence="3 4" key="1">
    <citation type="journal article" date="2013" name="Mar. Genomics">
        <title>Expression of sulfatases in Rhodopirellula baltica and the diversity of sulfatases in the genus Rhodopirellula.</title>
        <authorList>
            <person name="Wegner C.E."/>
            <person name="Richter-Heitmann T."/>
            <person name="Klindworth A."/>
            <person name="Klockow C."/>
            <person name="Richter M."/>
            <person name="Achstetter T."/>
            <person name="Glockner F.O."/>
            <person name="Harder J."/>
        </authorList>
    </citation>
    <scope>NUCLEOTIDE SEQUENCE [LARGE SCALE GENOMIC DNA]</scope>
    <source>
        <strain evidence="3 4">WH47</strain>
    </source>
</reference>
<dbReference type="Pfam" id="PF02655">
    <property type="entry name" value="ATP-grasp_3"/>
    <property type="match status" value="1"/>
</dbReference>
<dbReference type="EMBL" id="AFAR01000126">
    <property type="protein sequence ID" value="EGF27768.1"/>
    <property type="molecule type" value="Genomic_DNA"/>
</dbReference>
<keyword evidence="1" id="KW-0067">ATP-binding</keyword>
<dbReference type="PANTHER" id="PTHR23132:SF23">
    <property type="entry name" value="D-ALANINE--D-ALANINE LIGASE B"/>
    <property type="match status" value="1"/>
</dbReference>
<keyword evidence="1" id="KW-0547">Nucleotide-binding</keyword>
<evidence type="ECO:0000259" key="2">
    <source>
        <dbReference type="PROSITE" id="PS50975"/>
    </source>
</evidence>
<organism evidence="3 4">
    <name type="scientific">Rhodopirellula baltica WH47</name>
    <dbReference type="NCBI Taxonomy" id="991778"/>
    <lineage>
        <taxon>Bacteria</taxon>
        <taxon>Pseudomonadati</taxon>
        <taxon>Planctomycetota</taxon>
        <taxon>Planctomycetia</taxon>
        <taxon>Pirellulales</taxon>
        <taxon>Pirellulaceae</taxon>
        <taxon>Rhodopirellula</taxon>
    </lineage>
</organism>
<accession>F2ARF0</accession>
<dbReference type="Proteomes" id="UP000006222">
    <property type="component" value="Unassembled WGS sequence"/>
</dbReference>
<name>F2ARF0_RHOBT</name>
<dbReference type="Gene3D" id="3.30.470.20">
    <property type="entry name" value="ATP-grasp fold, B domain"/>
    <property type="match status" value="1"/>
</dbReference>